<feature type="compositionally biased region" description="Acidic residues" evidence="1">
    <location>
        <begin position="331"/>
        <end position="341"/>
    </location>
</feature>
<dbReference type="InterPro" id="IPR014797">
    <property type="entry name" value="CKK_CAMSAP"/>
</dbReference>
<reference evidence="4 5" key="2">
    <citation type="submission" date="2024-07" db="EMBL/GenBank/DDBJ databases">
        <authorList>
            <person name="Akdeniz Z."/>
        </authorList>
    </citation>
    <scope>NUCLEOTIDE SEQUENCE [LARGE SCALE GENOMIC DNA]</scope>
</reference>
<accession>A0AA86NJ00</accession>
<dbReference type="Proteomes" id="UP001642409">
    <property type="component" value="Unassembled WGS sequence"/>
</dbReference>
<proteinExistence type="predicted"/>
<organism evidence="3">
    <name type="scientific">Hexamita inflata</name>
    <dbReference type="NCBI Taxonomy" id="28002"/>
    <lineage>
        <taxon>Eukaryota</taxon>
        <taxon>Metamonada</taxon>
        <taxon>Diplomonadida</taxon>
        <taxon>Hexamitidae</taxon>
        <taxon>Hexamitinae</taxon>
        <taxon>Hexamita</taxon>
    </lineage>
</organism>
<feature type="domain" description="CKK" evidence="2">
    <location>
        <begin position="673"/>
        <end position="800"/>
    </location>
</feature>
<dbReference type="InterPro" id="IPR011033">
    <property type="entry name" value="PRC_barrel-like_sf"/>
</dbReference>
<evidence type="ECO:0000313" key="4">
    <source>
        <dbReference type="EMBL" id="CAL6078593.1"/>
    </source>
</evidence>
<comment type="caution">
    <text evidence="3">The sequence shown here is derived from an EMBL/GenBank/DDBJ whole genome shotgun (WGS) entry which is preliminary data.</text>
</comment>
<dbReference type="EMBL" id="CATOUU010000205">
    <property type="protein sequence ID" value="CAI9920917.1"/>
    <property type="molecule type" value="Genomic_DNA"/>
</dbReference>
<evidence type="ECO:0000259" key="2">
    <source>
        <dbReference type="PROSITE" id="PS51508"/>
    </source>
</evidence>
<keyword evidence="5" id="KW-1185">Reference proteome</keyword>
<dbReference type="Pfam" id="PF08683">
    <property type="entry name" value="CAMSAP_CKK"/>
    <property type="match status" value="1"/>
</dbReference>
<reference evidence="3" key="1">
    <citation type="submission" date="2023-06" db="EMBL/GenBank/DDBJ databases">
        <authorList>
            <person name="Kurt Z."/>
        </authorList>
    </citation>
    <scope>NUCLEOTIDE SEQUENCE</scope>
</reference>
<feature type="region of interest" description="Disordered" evidence="1">
    <location>
        <begin position="282"/>
        <end position="341"/>
    </location>
</feature>
<sequence length="800" mass="93201">MRRNQAERKQGESLVFDKMELMQTIGVLKAPDDQFDDRIATLLGKIEQIEQRRSPVKSSRNEPCETEVQVFSAKQNNDFALRDNVVNPQLFETTDNLFTRQPPSSVEFLGKNRTQNQFIDQRMSQQLNQSGQTNGLNNGQRTSEHNCDCLEEIQRLNQLNSDLNSELETLTNDFADKLQQMQNLNESNLKTQNVLKQNLQNKQETINKLNNELDNAKSQLIEQDNQINKQNNQIKQLQAQIQFATKTSESEKIKMELAQVKRELVKCQSELSIYKIQQDKERQAQNERSGSEMMIKEEQNQIAKRQEVERKRNEENERIQREENERVQREQEEEEERQLEQEIAEQEQMEQLNREEERIQQQNERIQKQIEMQKKIEMQRRNQQEDVINCKTQDSIHETVARKPIDVIEHKTLPRPKKSQIPVDDDEDIYLAVQQSIPQNTTKNIVNNVQNNNIKTNNINVNVNQRDSMDIDELVIQNISSVKPQKKETVLTNEEQELINKLKKEMEFDVNNEEQTEMQSPQHYPTNQILIAKPNLISSTKSKWNQIDDEIVPSKLDGSGYIRTPNVKVNKEHKKTPHVEPDTNKSRMDDYSFAFDVELKKTPMKLATEKQNEFVNNQKQRAKSAKMDAVERYEYVQNQAQKIQETQKTLTQQRKAEQIKQMSNTNVNQQDVYVPQYIPKPSFDNSNIIKQILTNSVLKGEANYEKRATAIEDIGISQGHFLIVLKDVEKMSYHSVVRIDEHGNVIKVSGPENMPAVLSQKLLEKLLKYNTTAKRLDEVPMKALNAQISSVTLAVKRKGK</sequence>
<evidence type="ECO:0000313" key="3">
    <source>
        <dbReference type="EMBL" id="CAI9920917.1"/>
    </source>
</evidence>
<dbReference type="AlphaFoldDB" id="A0AA86NJ00"/>
<name>A0AA86NJ00_9EUKA</name>
<dbReference type="SUPFAM" id="SSF50346">
    <property type="entry name" value="PRC-barrel domain"/>
    <property type="match status" value="1"/>
</dbReference>
<dbReference type="Gene3D" id="3.10.20.360">
    <property type="entry name" value="CKK domain"/>
    <property type="match status" value="1"/>
</dbReference>
<evidence type="ECO:0000313" key="5">
    <source>
        <dbReference type="Proteomes" id="UP001642409"/>
    </source>
</evidence>
<dbReference type="GO" id="GO:0008017">
    <property type="term" value="F:microtubule binding"/>
    <property type="evidence" value="ECO:0007669"/>
    <property type="project" value="InterPro"/>
</dbReference>
<gene>
    <name evidence="4" type="ORF">HINF_LOCUS58978</name>
    <name evidence="3" type="ORF">HINF_LOCUS8562</name>
</gene>
<dbReference type="PROSITE" id="PS51508">
    <property type="entry name" value="CKK"/>
    <property type="match status" value="1"/>
</dbReference>
<dbReference type="EMBL" id="CAXDID020000335">
    <property type="protein sequence ID" value="CAL6078593.1"/>
    <property type="molecule type" value="Genomic_DNA"/>
</dbReference>
<dbReference type="InterPro" id="IPR038209">
    <property type="entry name" value="CKK_dom_sf"/>
</dbReference>
<feature type="compositionally biased region" description="Basic and acidic residues" evidence="1">
    <location>
        <begin position="294"/>
        <end position="330"/>
    </location>
</feature>
<dbReference type="SMART" id="SM01051">
    <property type="entry name" value="CAMSAP_CKK"/>
    <property type="match status" value="1"/>
</dbReference>
<evidence type="ECO:0000256" key="1">
    <source>
        <dbReference type="SAM" id="MobiDB-lite"/>
    </source>
</evidence>
<protein>
    <submittedName>
        <fullName evidence="3">Microtubule-binding calmodulin-regulated spectrin-associated domain-containing protein</fullName>
    </submittedName>
    <submittedName>
        <fullName evidence="4">Microtubule-binding_calmodulin-regulated spectrin-associated domain-containing protein</fullName>
    </submittedName>
</protein>